<name>A0AAD2JJQ5_9STRA</name>
<evidence type="ECO:0000256" key="5">
    <source>
        <dbReference type="ARBA" id="ARBA00022741"/>
    </source>
</evidence>
<dbReference type="PANTHER" id="PTHR43622">
    <property type="entry name" value="3-DEHYDROQUINATE SYNTHASE"/>
    <property type="match status" value="1"/>
</dbReference>
<evidence type="ECO:0000259" key="11">
    <source>
        <dbReference type="Pfam" id="PF24621"/>
    </source>
</evidence>
<accession>A0AAD2JJQ5</accession>
<dbReference type="PANTHER" id="PTHR43622:SF1">
    <property type="entry name" value="3-DEHYDROQUINATE SYNTHASE"/>
    <property type="match status" value="1"/>
</dbReference>
<comment type="cofactor">
    <cofactor evidence="1">
        <name>NAD(+)</name>
        <dbReference type="ChEBI" id="CHEBI:57540"/>
    </cofactor>
</comment>
<feature type="compositionally biased region" description="Polar residues" evidence="9">
    <location>
        <begin position="458"/>
        <end position="494"/>
    </location>
</feature>
<evidence type="ECO:0000256" key="9">
    <source>
        <dbReference type="SAM" id="MobiDB-lite"/>
    </source>
</evidence>
<keyword evidence="4" id="KW-0479">Metal-binding</keyword>
<feature type="domain" description="3-dehydroquinate synthase C-terminal" evidence="11">
    <location>
        <begin position="242"/>
        <end position="392"/>
    </location>
</feature>
<evidence type="ECO:0000313" key="12">
    <source>
        <dbReference type="EMBL" id="CAJ1954802.1"/>
    </source>
</evidence>
<evidence type="ECO:0000256" key="1">
    <source>
        <dbReference type="ARBA" id="ARBA00001911"/>
    </source>
</evidence>
<dbReference type="GO" id="GO:0003856">
    <property type="term" value="F:3-dehydroquinate synthase activity"/>
    <property type="evidence" value="ECO:0007669"/>
    <property type="project" value="TreeGrafter"/>
</dbReference>
<keyword evidence="7" id="KW-0520">NAD</keyword>
<sequence length="530" mass="58050">MKTQTMNLTQPKVTPGTMENNSMKTKTLNLAQPKVTPGSIDEDNVYRNRFARPGKPLESNIIIESGALRNLETRGREIIPELCHEAKNYLVVDEIVDSVYGDKVLQGFRDAGLDVYKIVTPADAVDESGNPSAERHKTLAVFSNCVNEILESGISKNSCIISLGGGVTNNLCGFIASSLYRGVTLVHLTTSMMGMTDAAIDFKQAVNHQLGKNLLGSYYPAANIVIDPEVLETLSKRHILNGISEALKHALCQSRKVTEAIVNPLDEDLHQALRNSDFLEMVCRDCIDHKVPTLTHYNESDFNEMVPQYGHAIAHAVEHLSFHSKGVSPLLHGEAVAIGMCVTAEVSRILGVCDESTVDEHYSYVSRAGLPVYVPDGIGIEAIQNKLCYDKHYVKKPTMGLLAEIGKMHCNRDGSFSVEVDNEVINQALVNHMKRRDNADRCTDLYTIEASDTLKSGHPSSAGFTVSSDGSDSNPASDRSHSRSASLDSESNRSYGPATTFDWDPMTAKSFGTRQQGISNCYCNPWECSC</sequence>
<evidence type="ECO:0000256" key="3">
    <source>
        <dbReference type="ARBA" id="ARBA00001947"/>
    </source>
</evidence>
<evidence type="ECO:0000256" key="6">
    <source>
        <dbReference type="ARBA" id="ARBA00022833"/>
    </source>
</evidence>
<reference evidence="12" key="1">
    <citation type="submission" date="2023-08" db="EMBL/GenBank/DDBJ databases">
        <authorList>
            <person name="Audoor S."/>
            <person name="Bilcke G."/>
        </authorList>
    </citation>
    <scope>NUCLEOTIDE SEQUENCE</scope>
</reference>
<keyword evidence="5" id="KW-0547">Nucleotide-binding</keyword>
<dbReference type="Pfam" id="PF01761">
    <property type="entry name" value="DHQ_synthase"/>
    <property type="match status" value="1"/>
</dbReference>
<dbReference type="GO" id="GO:0046872">
    <property type="term" value="F:metal ion binding"/>
    <property type="evidence" value="ECO:0007669"/>
    <property type="project" value="UniProtKB-KW"/>
</dbReference>
<organism evidence="12 13">
    <name type="scientific">Cylindrotheca closterium</name>
    <dbReference type="NCBI Taxonomy" id="2856"/>
    <lineage>
        <taxon>Eukaryota</taxon>
        <taxon>Sar</taxon>
        <taxon>Stramenopiles</taxon>
        <taxon>Ochrophyta</taxon>
        <taxon>Bacillariophyta</taxon>
        <taxon>Bacillariophyceae</taxon>
        <taxon>Bacillariophycidae</taxon>
        <taxon>Bacillariales</taxon>
        <taxon>Bacillariaceae</taxon>
        <taxon>Cylindrotheca</taxon>
    </lineage>
</organism>
<dbReference type="InterPro" id="IPR050071">
    <property type="entry name" value="Dehydroquinate_synthase"/>
</dbReference>
<evidence type="ECO:0000256" key="2">
    <source>
        <dbReference type="ARBA" id="ARBA00001941"/>
    </source>
</evidence>
<evidence type="ECO:0000256" key="7">
    <source>
        <dbReference type="ARBA" id="ARBA00023027"/>
    </source>
</evidence>
<evidence type="ECO:0000256" key="4">
    <source>
        <dbReference type="ARBA" id="ARBA00022723"/>
    </source>
</evidence>
<keyword evidence="6" id="KW-0862">Zinc</keyword>
<keyword evidence="13" id="KW-1185">Reference proteome</keyword>
<comment type="caution">
    <text evidence="12">The sequence shown here is derived from an EMBL/GenBank/DDBJ whole genome shotgun (WGS) entry which is preliminary data.</text>
</comment>
<evidence type="ECO:0000256" key="8">
    <source>
        <dbReference type="ARBA" id="ARBA00023239"/>
    </source>
</evidence>
<dbReference type="CDD" id="cd08197">
    <property type="entry name" value="DOIS"/>
    <property type="match status" value="1"/>
</dbReference>
<comment type="cofactor">
    <cofactor evidence="2">
        <name>Co(2+)</name>
        <dbReference type="ChEBI" id="CHEBI:48828"/>
    </cofactor>
</comment>
<evidence type="ECO:0008006" key="14">
    <source>
        <dbReference type="Google" id="ProtNLM"/>
    </source>
</evidence>
<dbReference type="Gene3D" id="3.40.50.1970">
    <property type="match status" value="1"/>
</dbReference>
<dbReference type="Proteomes" id="UP001295423">
    <property type="component" value="Unassembled WGS sequence"/>
</dbReference>
<dbReference type="Pfam" id="PF24621">
    <property type="entry name" value="DHQS_C"/>
    <property type="match status" value="1"/>
</dbReference>
<dbReference type="AlphaFoldDB" id="A0AAD2JJQ5"/>
<feature type="domain" description="3-dehydroquinate synthase N-terminal" evidence="10">
    <location>
        <begin position="131"/>
        <end position="239"/>
    </location>
</feature>
<comment type="cofactor">
    <cofactor evidence="3">
        <name>Zn(2+)</name>
        <dbReference type="ChEBI" id="CHEBI:29105"/>
    </cofactor>
</comment>
<feature type="region of interest" description="Disordered" evidence="9">
    <location>
        <begin position="1"/>
        <end position="20"/>
    </location>
</feature>
<dbReference type="GO" id="GO:0000166">
    <property type="term" value="F:nucleotide binding"/>
    <property type="evidence" value="ECO:0007669"/>
    <property type="project" value="UniProtKB-KW"/>
</dbReference>
<evidence type="ECO:0000313" key="13">
    <source>
        <dbReference type="Proteomes" id="UP001295423"/>
    </source>
</evidence>
<feature type="region of interest" description="Disordered" evidence="9">
    <location>
        <begin position="457"/>
        <end position="499"/>
    </location>
</feature>
<dbReference type="InterPro" id="IPR030960">
    <property type="entry name" value="DHQS/DOIS_N"/>
</dbReference>
<dbReference type="SUPFAM" id="SSF56796">
    <property type="entry name" value="Dehydroquinate synthase-like"/>
    <property type="match status" value="1"/>
</dbReference>
<dbReference type="FunFam" id="3.40.50.1970:FF:000007">
    <property type="entry name" value="Pentafunctional AROM polypeptide"/>
    <property type="match status" value="1"/>
</dbReference>
<keyword evidence="8" id="KW-0456">Lyase</keyword>
<proteinExistence type="predicted"/>
<protein>
    <recommendedName>
        <fullName evidence="14">3-dehydroquinate synthase domain-containing protein</fullName>
    </recommendedName>
</protein>
<dbReference type="EMBL" id="CAKOGP040001870">
    <property type="protein sequence ID" value="CAJ1954802.1"/>
    <property type="molecule type" value="Genomic_DNA"/>
</dbReference>
<gene>
    <name evidence="12" type="ORF">CYCCA115_LOCUS15394</name>
</gene>
<dbReference type="Gene3D" id="1.20.1090.10">
    <property type="entry name" value="Dehydroquinate synthase-like - alpha domain"/>
    <property type="match status" value="1"/>
</dbReference>
<evidence type="ECO:0000259" key="10">
    <source>
        <dbReference type="Pfam" id="PF01761"/>
    </source>
</evidence>
<dbReference type="InterPro" id="IPR056179">
    <property type="entry name" value="DHQS_C"/>
</dbReference>